<keyword evidence="2" id="KW-1185">Reference proteome</keyword>
<dbReference type="Proteomes" id="UP001206925">
    <property type="component" value="Unassembled WGS sequence"/>
</dbReference>
<evidence type="ECO:0000313" key="1">
    <source>
        <dbReference type="EMBL" id="KAI7751823.1"/>
    </source>
</evidence>
<proteinExistence type="predicted"/>
<sequence length="363" mass="41372">MGSQSGTYIPRVGACLLEQNGLKLGMTQATPALLMANKYPSSHKLSEGKFLLLNQYQHRPQRAMVMVLGDDKGLFWSTGHRILSELSSELTKWVLDLINVCNGDIFLCHLARNRDCKEQINGLKAKELHLQAEVSSITKQPSDSRIALNLDSEFDNPVRESAIFGSKFYTIGYAQFHESDRESYANVRQSMNPNMVEHVNPVNDATNKVLAKVPLKWYPLPILNRVSEEHTISSLADRLCPHRELEQWWWLVFGFTRVAAYFNNMVQQCLGNSQQKERLPITLLLDNFFSSGFNGEDPKEMGSQSGTYLPRFGACLLERKGLKLVILFNLSGMKNHNYYWEYDEQIVKICLCHLQFCLVIACI</sequence>
<dbReference type="AlphaFoldDB" id="A0AAD5D0K4"/>
<accession>A0AAD5D0K4</accession>
<protein>
    <submittedName>
        <fullName evidence="1">Uncharacterized protein</fullName>
    </submittedName>
</protein>
<dbReference type="EMBL" id="JAMZMK010005807">
    <property type="protein sequence ID" value="KAI7751823.1"/>
    <property type="molecule type" value="Genomic_DNA"/>
</dbReference>
<name>A0AAD5D0K4_AMBAR</name>
<comment type="caution">
    <text evidence="1">The sequence shown here is derived from an EMBL/GenBank/DDBJ whole genome shotgun (WGS) entry which is preliminary data.</text>
</comment>
<reference evidence="1" key="1">
    <citation type="submission" date="2022-06" db="EMBL/GenBank/DDBJ databases">
        <title>Uncovering the hologenomic basis of an extraordinary plant invasion.</title>
        <authorList>
            <person name="Bieker V.C."/>
            <person name="Martin M.D."/>
            <person name="Gilbert T."/>
            <person name="Hodgins K."/>
            <person name="Battlay P."/>
            <person name="Petersen B."/>
            <person name="Wilson J."/>
        </authorList>
    </citation>
    <scope>NUCLEOTIDE SEQUENCE</scope>
    <source>
        <strain evidence="1">AA19_3_7</strain>
        <tissue evidence="1">Leaf</tissue>
    </source>
</reference>
<gene>
    <name evidence="1" type="ORF">M8C21_020394</name>
</gene>
<organism evidence="1 2">
    <name type="scientific">Ambrosia artemisiifolia</name>
    <name type="common">Common ragweed</name>
    <dbReference type="NCBI Taxonomy" id="4212"/>
    <lineage>
        <taxon>Eukaryota</taxon>
        <taxon>Viridiplantae</taxon>
        <taxon>Streptophyta</taxon>
        <taxon>Embryophyta</taxon>
        <taxon>Tracheophyta</taxon>
        <taxon>Spermatophyta</taxon>
        <taxon>Magnoliopsida</taxon>
        <taxon>eudicotyledons</taxon>
        <taxon>Gunneridae</taxon>
        <taxon>Pentapetalae</taxon>
        <taxon>asterids</taxon>
        <taxon>campanulids</taxon>
        <taxon>Asterales</taxon>
        <taxon>Asteraceae</taxon>
        <taxon>Asteroideae</taxon>
        <taxon>Heliantheae alliance</taxon>
        <taxon>Heliantheae</taxon>
        <taxon>Ambrosia</taxon>
    </lineage>
</organism>
<evidence type="ECO:0000313" key="2">
    <source>
        <dbReference type="Proteomes" id="UP001206925"/>
    </source>
</evidence>